<evidence type="ECO:0000313" key="1">
    <source>
        <dbReference type="EMBL" id="PGF33105.1"/>
    </source>
</evidence>
<organism evidence="1 2">
    <name type="scientific">Cutibacterium acnes</name>
    <name type="common">Propionibacterium acnes</name>
    <dbReference type="NCBI Taxonomy" id="1747"/>
    <lineage>
        <taxon>Bacteria</taxon>
        <taxon>Bacillati</taxon>
        <taxon>Actinomycetota</taxon>
        <taxon>Actinomycetes</taxon>
        <taxon>Propionibacteriales</taxon>
        <taxon>Propionibacteriaceae</taxon>
        <taxon>Cutibacterium</taxon>
    </lineage>
</organism>
<dbReference type="AlphaFoldDB" id="A0AA44QHI2"/>
<accession>A0AA44QHI2</accession>
<dbReference type="EMBL" id="MVCE01000004">
    <property type="protein sequence ID" value="PGF33105.1"/>
    <property type="molecule type" value="Genomic_DNA"/>
</dbReference>
<dbReference type="Proteomes" id="UP000226191">
    <property type="component" value="Unassembled WGS sequence"/>
</dbReference>
<gene>
    <name evidence="1" type="ORF">B1B09_09240</name>
</gene>
<dbReference type="RefSeq" id="WP_073883013.1">
    <property type="nucleotide sequence ID" value="NZ_CAMHVQ010000004.1"/>
</dbReference>
<name>A0AA44QHI2_CUTAC</name>
<evidence type="ECO:0000313" key="2">
    <source>
        <dbReference type="Proteomes" id="UP000226191"/>
    </source>
</evidence>
<reference evidence="1 2" key="1">
    <citation type="submission" date="2017-02" db="EMBL/GenBank/DDBJ databases">
        <title>Prevalence of linear plasmids in Cutibacterium acnes isolates obtained from cancerous prostatic tissue.</title>
        <authorList>
            <person name="Davidsson S."/>
            <person name="Bruggemann H."/>
        </authorList>
    </citation>
    <scope>NUCLEOTIDE SEQUENCE [LARGE SCALE GENOMIC DNA]</scope>
    <source>
        <strain evidence="1 2">11-78</strain>
    </source>
</reference>
<comment type="caution">
    <text evidence="1">The sequence shown here is derived from an EMBL/GenBank/DDBJ whole genome shotgun (WGS) entry which is preliminary data.</text>
</comment>
<proteinExistence type="predicted"/>
<sequence>MEELTLADFNDARPNKTLSQINLVRTSINHISERVSFTLTSGILSRDPIPMGSAADVANAFRKSVEGGAIGTVIILP</sequence>
<protein>
    <submittedName>
        <fullName evidence="1">Uncharacterized protein</fullName>
    </submittedName>
</protein>